<dbReference type="EMBL" id="CAJPWZ010000349">
    <property type="protein sequence ID" value="CAG2190970.1"/>
    <property type="molecule type" value="Genomic_DNA"/>
</dbReference>
<proteinExistence type="predicted"/>
<comment type="caution">
    <text evidence="1">The sequence shown here is derived from an EMBL/GenBank/DDBJ whole genome shotgun (WGS) entry which is preliminary data.</text>
</comment>
<name>A0A8S3Q2G0_MYTED</name>
<keyword evidence="2" id="KW-1185">Reference proteome</keyword>
<dbReference type="OrthoDB" id="6150533at2759"/>
<dbReference type="Proteomes" id="UP000683360">
    <property type="component" value="Unassembled WGS sequence"/>
</dbReference>
<dbReference type="AlphaFoldDB" id="A0A8S3Q2G0"/>
<sequence length="213" mass="23849">MKTNTAEKRMIHMVKGDKITARVQGPDRMSVHQIGDVDYQVQSLNTLTEALVDKEATKKAVCRKSGHLPAKGEIIGHVIGELNKTNVNKAMHGKVFEAFWKTIETMLPEKKSSTLLEEVQSQVSYNIKLLNLVIKKNPEQNKIDGANIADLLEGIVEIINQDLVVQFTKDSGTEDYKVWPEIADISVVFLKPNCDTTVATRNCYNGSQFLHEI</sequence>
<evidence type="ECO:0000313" key="1">
    <source>
        <dbReference type="EMBL" id="CAG2190970.1"/>
    </source>
</evidence>
<protein>
    <submittedName>
        <fullName evidence="1">Uncharacterized protein</fullName>
    </submittedName>
</protein>
<reference evidence="1" key="1">
    <citation type="submission" date="2021-03" db="EMBL/GenBank/DDBJ databases">
        <authorList>
            <person name="Bekaert M."/>
        </authorList>
    </citation>
    <scope>NUCLEOTIDE SEQUENCE</scope>
</reference>
<evidence type="ECO:0000313" key="2">
    <source>
        <dbReference type="Proteomes" id="UP000683360"/>
    </source>
</evidence>
<gene>
    <name evidence="1" type="ORF">MEDL_6240</name>
</gene>
<organism evidence="1 2">
    <name type="scientific">Mytilus edulis</name>
    <name type="common">Blue mussel</name>
    <dbReference type="NCBI Taxonomy" id="6550"/>
    <lineage>
        <taxon>Eukaryota</taxon>
        <taxon>Metazoa</taxon>
        <taxon>Spiralia</taxon>
        <taxon>Lophotrochozoa</taxon>
        <taxon>Mollusca</taxon>
        <taxon>Bivalvia</taxon>
        <taxon>Autobranchia</taxon>
        <taxon>Pteriomorphia</taxon>
        <taxon>Mytilida</taxon>
        <taxon>Mytiloidea</taxon>
        <taxon>Mytilidae</taxon>
        <taxon>Mytilinae</taxon>
        <taxon>Mytilus</taxon>
    </lineage>
</organism>
<accession>A0A8S3Q2G0</accession>